<dbReference type="AlphaFoldDB" id="A0A139HKW8"/>
<dbReference type="InterPro" id="IPR013094">
    <property type="entry name" value="AB_hydrolase_3"/>
</dbReference>
<proteinExistence type="predicted"/>
<accession>A0A139HKW8</accession>
<reference evidence="2 3" key="1">
    <citation type="submission" date="2015-07" db="EMBL/GenBank/DDBJ databases">
        <title>Comparative genomics of the Sigatoka disease complex on banana suggests a link between parallel evolutionary changes in Pseudocercospora fijiensis and Pseudocercospora eumusae and increased virulence on the banana host.</title>
        <authorList>
            <person name="Chang T.-C."/>
            <person name="Salvucci A."/>
            <person name="Crous P.W."/>
            <person name="Stergiopoulos I."/>
        </authorList>
    </citation>
    <scope>NUCLEOTIDE SEQUENCE [LARGE SCALE GENOMIC DNA]</scope>
    <source>
        <strain evidence="2 3">CBS 114824</strain>
    </source>
</reference>
<evidence type="ECO:0000313" key="2">
    <source>
        <dbReference type="EMBL" id="KXT03080.1"/>
    </source>
</evidence>
<keyword evidence="3" id="KW-1185">Reference proteome</keyword>
<organism evidence="2 3">
    <name type="scientific">Pseudocercospora eumusae</name>
    <dbReference type="NCBI Taxonomy" id="321146"/>
    <lineage>
        <taxon>Eukaryota</taxon>
        <taxon>Fungi</taxon>
        <taxon>Dikarya</taxon>
        <taxon>Ascomycota</taxon>
        <taxon>Pezizomycotina</taxon>
        <taxon>Dothideomycetes</taxon>
        <taxon>Dothideomycetidae</taxon>
        <taxon>Mycosphaerellales</taxon>
        <taxon>Mycosphaerellaceae</taxon>
        <taxon>Pseudocercospora</taxon>
    </lineage>
</organism>
<dbReference type="InterPro" id="IPR029058">
    <property type="entry name" value="AB_hydrolase_fold"/>
</dbReference>
<dbReference type="STRING" id="321146.A0A139HKW8"/>
<feature type="domain" description="Alpha/beta hydrolase fold-3" evidence="1">
    <location>
        <begin position="50"/>
        <end position="119"/>
    </location>
</feature>
<dbReference type="SUPFAM" id="SSF53474">
    <property type="entry name" value="alpha/beta-Hydrolases"/>
    <property type="match status" value="1"/>
</dbReference>
<name>A0A139HKW8_9PEZI</name>
<dbReference type="Gene3D" id="3.40.50.1820">
    <property type="entry name" value="alpha/beta hydrolase"/>
    <property type="match status" value="1"/>
</dbReference>
<dbReference type="Pfam" id="PF07859">
    <property type="entry name" value="Abhydrolase_3"/>
    <property type="match status" value="1"/>
</dbReference>
<gene>
    <name evidence="2" type="ORF">AC578_7740</name>
</gene>
<sequence>MDQDDQNDPAVIEEVVEATAQDGTSLPIRFLRSPTCEGSDRPLAILYFPGGMLLGGITSMAPLARLLAKKFDVVVTLSTHRFAPEHQFPISYDDGWDTFSWIAENAVGTLRADPKKMIFLWMVYLLSRARCAITFEILPPKDFGRPSQASG</sequence>
<evidence type="ECO:0000313" key="3">
    <source>
        <dbReference type="Proteomes" id="UP000070133"/>
    </source>
</evidence>
<dbReference type="OrthoDB" id="408631at2759"/>
<protein>
    <recommendedName>
        <fullName evidence="1">Alpha/beta hydrolase fold-3 domain-containing protein</fullName>
    </recommendedName>
</protein>
<comment type="caution">
    <text evidence="2">The sequence shown here is derived from an EMBL/GenBank/DDBJ whole genome shotgun (WGS) entry which is preliminary data.</text>
</comment>
<dbReference type="Proteomes" id="UP000070133">
    <property type="component" value="Unassembled WGS sequence"/>
</dbReference>
<evidence type="ECO:0000259" key="1">
    <source>
        <dbReference type="Pfam" id="PF07859"/>
    </source>
</evidence>
<dbReference type="GO" id="GO:0016787">
    <property type="term" value="F:hydrolase activity"/>
    <property type="evidence" value="ECO:0007669"/>
    <property type="project" value="InterPro"/>
</dbReference>
<dbReference type="EMBL" id="LFZN01000033">
    <property type="protein sequence ID" value="KXT03080.1"/>
    <property type="molecule type" value="Genomic_DNA"/>
</dbReference>